<dbReference type="Gene3D" id="1.10.260.40">
    <property type="entry name" value="lambda repressor-like DNA-binding domains"/>
    <property type="match status" value="1"/>
</dbReference>
<accession>A0A6J6F153</accession>
<dbReference type="EMBL" id="CAEZSR010000157">
    <property type="protein sequence ID" value="CAB4581385.1"/>
    <property type="molecule type" value="Genomic_DNA"/>
</dbReference>
<protein>
    <submittedName>
        <fullName evidence="4">Unannotated protein</fullName>
    </submittedName>
</protein>
<sequence length="254" mass="26833">MTPTMSAHPASSTPAGTAPPTGTVAARRAQTVVAASEEKIARRIAVMLAERRRRSGASVRAVARSSGGRFSAKQLRAIEAGRVAIDPETAHELAELYGIDVTIAAPDRMPIAIDPRGVLSTGGSAISFDPRNVDSLLENYLRLVRALRGEERPQAIELRRNDVEVLSQYLELPGEAIVERLAALMGATQLQRRVLAGMFVAGAMVIGLSALAAANLQAAEEADDADDADDAFDGRTEFPPAVVVDDLDPSIGTI</sequence>
<dbReference type="Pfam" id="PF13560">
    <property type="entry name" value="HTH_31"/>
    <property type="match status" value="1"/>
</dbReference>
<evidence type="ECO:0000256" key="1">
    <source>
        <dbReference type="SAM" id="MobiDB-lite"/>
    </source>
</evidence>
<dbReference type="InterPro" id="IPR010982">
    <property type="entry name" value="Lambda_DNA-bd_dom_sf"/>
</dbReference>
<name>A0A6J6F153_9ZZZZ</name>
<keyword evidence="2" id="KW-0472">Membrane</keyword>
<dbReference type="AlphaFoldDB" id="A0A6J6F153"/>
<feature type="compositionally biased region" description="Low complexity" evidence="1">
    <location>
        <begin position="9"/>
        <end position="25"/>
    </location>
</feature>
<dbReference type="InterPro" id="IPR001387">
    <property type="entry name" value="Cro/C1-type_HTH"/>
</dbReference>
<feature type="transmembrane region" description="Helical" evidence="2">
    <location>
        <begin position="194"/>
        <end position="214"/>
    </location>
</feature>
<dbReference type="PROSITE" id="PS50943">
    <property type="entry name" value="HTH_CROC1"/>
    <property type="match status" value="1"/>
</dbReference>
<dbReference type="GO" id="GO:0003677">
    <property type="term" value="F:DNA binding"/>
    <property type="evidence" value="ECO:0007669"/>
    <property type="project" value="InterPro"/>
</dbReference>
<keyword evidence="2" id="KW-1133">Transmembrane helix</keyword>
<dbReference type="CDD" id="cd00093">
    <property type="entry name" value="HTH_XRE"/>
    <property type="match status" value="1"/>
</dbReference>
<evidence type="ECO:0000256" key="2">
    <source>
        <dbReference type="SAM" id="Phobius"/>
    </source>
</evidence>
<feature type="region of interest" description="Disordered" evidence="1">
    <location>
        <begin position="1"/>
        <end position="25"/>
    </location>
</feature>
<dbReference type="SUPFAM" id="SSF47413">
    <property type="entry name" value="lambda repressor-like DNA-binding domains"/>
    <property type="match status" value="1"/>
</dbReference>
<evidence type="ECO:0000313" key="4">
    <source>
        <dbReference type="EMBL" id="CAB4581385.1"/>
    </source>
</evidence>
<gene>
    <name evidence="4" type="ORF">UFOPK1493_03114</name>
</gene>
<evidence type="ECO:0000259" key="3">
    <source>
        <dbReference type="PROSITE" id="PS50943"/>
    </source>
</evidence>
<feature type="domain" description="HTH cro/C1-type" evidence="3">
    <location>
        <begin position="48"/>
        <end position="104"/>
    </location>
</feature>
<reference evidence="4" key="1">
    <citation type="submission" date="2020-05" db="EMBL/GenBank/DDBJ databases">
        <authorList>
            <person name="Chiriac C."/>
            <person name="Salcher M."/>
            <person name="Ghai R."/>
            <person name="Kavagutti S V."/>
        </authorList>
    </citation>
    <scope>NUCLEOTIDE SEQUENCE</scope>
</reference>
<keyword evidence="2" id="KW-0812">Transmembrane</keyword>
<proteinExistence type="predicted"/>
<organism evidence="4">
    <name type="scientific">freshwater metagenome</name>
    <dbReference type="NCBI Taxonomy" id="449393"/>
    <lineage>
        <taxon>unclassified sequences</taxon>
        <taxon>metagenomes</taxon>
        <taxon>ecological metagenomes</taxon>
    </lineage>
</organism>